<evidence type="ECO:0000256" key="1">
    <source>
        <dbReference type="SAM" id="MobiDB-lite"/>
    </source>
</evidence>
<feature type="region of interest" description="Disordered" evidence="1">
    <location>
        <begin position="256"/>
        <end position="317"/>
    </location>
</feature>
<dbReference type="NCBIfam" id="TIGR00616">
    <property type="entry name" value="rect"/>
    <property type="match status" value="1"/>
</dbReference>
<name>A0ABV9JVL2_9BACI</name>
<dbReference type="InterPro" id="IPR004590">
    <property type="entry name" value="ssDNA_annealing_RecT"/>
</dbReference>
<dbReference type="InterPro" id="IPR018330">
    <property type="entry name" value="RecT_fam"/>
</dbReference>
<dbReference type="RefSeq" id="WP_379542249.1">
    <property type="nucleotide sequence ID" value="NZ_JBHSFT010000008.1"/>
</dbReference>
<accession>A0ABV9JVL2</accession>
<dbReference type="Pfam" id="PF03837">
    <property type="entry name" value="RecT"/>
    <property type="match status" value="1"/>
</dbReference>
<evidence type="ECO:0000313" key="2">
    <source>
        <dbReference type="EMBL" id="MFC4661709.1"/>
    </source>
</evidence>
<dbReference type="EMBL" id="JBHSFT010000008">
    <property type="protein sequence ID" value="MFC4661709.1"/>
    <property type="molecule type" value="Genomic_DNA"/>
</dbReference>
<comment type="caution">
    <text evidence="2">The sequence shown here is derived from an EMBL/GenBank/DDBJ whole genome shotgun (WGS) entry which is preliminary data.</text>
</comment>
<keyword evidence="3" id="KW-1185">Reference proteome</keyword>
<evidence type="ECO:0000313" key="3">
    <source>
        <dbReference type="Proteomes" id="UP001595988"/>
    </source>
</evidence>
<proteinExistence type="predicted"/>
<protein>
    <submittedName>
        <fullName evidence="2">Recombinase RecT</fullName>
    </submittedName>
</protein>
<reference evidence="3" key="1">
    <citation type="journal article" date="2019" name="Int. J. Syst. Evol. Microbiol.">
        <title>The Global Catalogue of Microorganisms (GCM) 10K type strain sequencing project: providing services to taxonomists for standard genome sequencing and annotation.</title>
        <authorList>
            <consortium name="The Broad Institute Genomics Platform"/>
            <consortium name="The Broad Institute Genome Sequencing Center for Infectious Disease"/>
            <person name="Wu L."/>
            <person name="Ma J."/>
        </authorList>
    </citation>
    <scope>NUCLEOTIDE SEQUENCE [LARGE SCALE GENOMIC DNA]</scope>
    <source>
        <strain evidence="3">CCUG 37257</strain>
    </source>
</reference>
<gene>
    <name evidence="2" type="ORF">ACFO3P_05705</name>
</gene>
<dbReference type="Proteomes" id="UP001595988">
    <property type="component" value="Unassembled WGS sequence"/>
</dbReference>
<sequence length="317" mass="35974">MANNNQLALIKKDTVDVVATKVKQFQEAGELHFPANYSPENAMKSAWLILQNTVDRNKKPALEVCTKDSVANALLDMVVQGLNPNKKQGYFIVYGNQLTFQRSYFGTMAVTKRVADAKNIDAAVIYEGDEVDYEMVNGRIKNLSHKQKFGNINKENVIGAYCIIDFGNDDVYTELMTIDDLRKAWSKAQFWGKDQAKEKKGSTHDEFKQEMAKKTVINRACKKYLNSSDDSSLVMQHFNKQDERIDEAQAQQEISENANKDYIDVEYSEVQEESQQKSKQAVEPAPEKETESNAEQSQEEPKQMTLDEQPADNGVPF</sequence>
<organism evidence="2 3">
    <name type="scientific">Oceanobacillus aidingensis</name>
    <dbReference type="NCBI Taxonomy" id="645964"/>
    <lineage>
        <taxon>Bacteria</taxon>
        <taxon>Bacillati</taxon>
        <taxon>Bacillota</taxon>
        <taxon>Bacilli</taxon>
        <taxon>Bacillales</taxon>
        <taxon>Bacillaceae</taxon>
        <taxon>Oceanobacillus</taxon>
    </lineage>
</organism>